<name>A0AC34FYQ3_9BILA</name>
<dbReference type="WBParaSite" id="ES5_v2.g22660.t1">
    <property type="protein sequence ID" value="ES5_v2.g22660.t1"/>
    <property type="gene ID" value="ES5_v2.g22660"/>
</dbReference>
<dbReference type="Proteomes" id="UP000887579">
    <property type="component" value="Unplaced"/>
</dbReference>
<sequence length="375" mass="39222">MTNNNGYTNAGNGMYENNNGGGNDGMNGNYGTSNGNTNGNDFNSNNNNAGGFSSFGNSDNNEPGNNFNSMNNYVSSSNSMGVNGNSNGDFTSTINGGTQTLAQQQQNGFNSQSTNINSQQGSQTYETSNPQTFGSQATTQNQFGSSLPSQTLSQGYSNAGQSIYGNFAPVNYGTNAVGVTIPQQIQTYNGATNYLNIANNIAQQQAFNRPGVYGSQYNSIPPQTYTPDASSVNYGTSSSIYTGASPISQFTNSNPSSLAGAKFSSYGSSTHSNHASHAPKTNIYNVIAPIPTSASKTDGTSASQPPPPTTYKHGSNVYTTTYTGYDTASSPPSSSASDGAFSGTEKIGDVYSDNYGHSEVTNIYQTKPKTPIIHE</sequence>
<protein>
    <submittedName>
        <fullName evidence="2">Uncharacterized protein</fullName>
    </submittedName>
</protein>
<organism evidence="1 2">
    <name type="scientific">Panagrolaimus sp. ES5</name>
    <dbReference type="NCBI Taxonomy" id="591445"/>
    <lineage>
        <taxon>Eukaryota</taxon>
        <taxon>Metazoa</taxon>
        <taxon>Ecdysozoa</taxon>
        <taxon>Nematoda</taxon>
        <taxon>Chromadorea</taxon>
        <taxon>Rhabditida</taxon>
        <taxon>Tylenchina</taxon>
        <taxon>Panagrolaimomorpha</taxon>
        <taxon>Panagrolaimoidea</taxon>
        <taxon>Panagrolaimidae</taxon>
        <taxon>Panagrolaimus</taxon>
    </lineage>
</organism>
<evidence type="ECO:0000313" key="1">
    <source>
        <dbReference type="Proteomes" id="UP000887579"/>
    </source>
</evidence>
<proteinExistence type="predicted"/>
<accession>A0AC34FYQ3</accession>
<reference evidence="2" key="1">
    <citation type="submission" date="2022-11" db="UniProtKB">
        <authorList>
            <consortium name="WormBaseParasite"/>
        </authorList>
    </citation>
    <scope>IDENTIFICATION</scope>
</reference>
<evidence type="ECO:0000313" key="2">
    <source>
        <dbReference type="WBParaSite" id="ES5_v2.g22660.t1"/>
    </source>
</evidence>